<dbReference type="PANTHER" id="PTHR43657:SF1">
    <property type="entry name" value="ALTERED INHERITANCE OF MITOCHONDRIA PROTEIN 24, MITOCHONDRIAL"/>
    <property type="match status" value="1"/>
</dbReference>
<dbReference type="RefSeq" id="WP_056989676.1">
    <property type="nucleotide sequence ID" value="NZ_AYZJ01000050.1"/>
</dbReference>
<dbReference type="Proteomes" id="UP000050865">
    <property type="component" value="Unassembled WGS sequence"/>
</dbReference>
<dbReference type="Gene3D" id="3.60.160.10">
    <property type="entry name" value="Mitochondrial biogenesis AIM24"/>
    <property type="match status" value="1"/>
</dbReference>
<accession>A0A0R2F217</accession>
<evidence type="ECO:0008006" key="3">
    <source>
        <dbReference type="Google" id="ProtNLM"/>
    </source>
</evidence>
<dbReference type="PATRIC" id="fig|1423730.4.peg.2373"/>
<dbReference type="NCBIfam" id="TIGR00266">
    <property type="entry name" value="TIGR00266 family protein"/>
    <property type="match status" value="1"/>
</dbReference>
<organism evidence="1 2">
    <name type="scientific">Lacticaseibacillus camelliae DSM 22697 = JCM 13995</name>
    <dbReference type="NCBI Taxonomy" id="1423730"/>
    <lineage>
        <taxon>Bacteria</taxon>
        <taxon>Bacillati</taxon>
        <taxon>Bacillota</taxon>
        <taxon>Bacilli</taxon>
        <taxon>Lactobacillales</taxon>
        <taxon>Lactobacillaceae</taxon>
        <taxon>Lacticaseibacillus</taxon>
    </lineage>
</organism>
<evidence type="ECO:0000313" key="1">
    <source>
        <dbReference type="EMBL" id="KRN21483.1"/>
    </source>
</evidence>
<name>A0A0R2F217_9LACO</name>
<gene>
    <name evidence="1" type="ORF">FC75_GL002285</name>
</gene>
<dbReference type="InterPro" id="IPR036983">
    <property type="entry name" value="AIM24_sf"/>
</dbReference>
<dbReference type="PANTHER" id="PTHR43657">
    <property type="entry name" value="TRYPTOPHAN RNA-BINDING ATTENUATOR PROTEIN-LIKE PROTEIN"/>
    <property type="match status" value="1"/>
</dbReference>
<dbReference type="AlphaFoldDB" id="A0A0R2F217"/>
<proteinExistence type="predicted"/>
<protein>
    <recommendedName>
        <fullName evidence="3">TIGR00266 family protein</fullName>
    </recommendedName>
</protein>
<reference evidence="1 2" key="1">
    <citation type="journal article" date="2015" name="Genome Announc.">
        <title>Expanding the biotechnology potential of lactobacilli through comparative genomics of 213 strains and associated genera.</title>
        <authorList>
            <person name="Sun Z."/>
            <person name="Harris H.M."/>
            <person name="McCann A."/>
            <person name="Guo C."/>
            <person name="Argimon S."/>
            <person name="Zhang W."/>
            <person name="Yang X."/>
            <person name="Jeffery I.B."/>
            <person name="Cooney J.C."/>
            <person name="Kagawa T.F."/>
            <person name="Liu W."/>
            <person name="Song Y."/>
            <person name="Salvetti E."/>
            <person name="Wrobel A."/>
            <person name="Rasinkangas P."/>
            <person name="Parkhill J."/>
            <person name="Rea M.C."/>
            <person name="O'Sullivan O."/>
            <person name="Ritari J."/>
            <person name="Douillard F.P."/>
            <person name="Paul Ross R."/>
            <person name="Yang R."/>
            <person name="Briner A.E."/>
            <person name="Felis G.E."/>
            <person name="de Vos W.M."/>
            <person name="Barrangou R."/>
            <person name="Klaenhammer T.R."/>
            <person name="Caufield P.W."/>
            <person name="Cui Y."/>
            <person name="Zhang H."/>
            <person name="O'Toole P.W."/>
        </authorList>
    </citation>
    <scope>NUCLEOTIDE SEQUENCE [LARGE SCALE GENOMIC DNA]</scope>
    <source>
        <strain evidence="1 2">DSM 22697</strain>
    </source>
</reference>
<dbReference type="InterPro" id="IPR016031">
    <property type="entry name" value="Trp_RNA-bd_attenuator-like_dom"/>
</dbReference>
<dbReference type="SUPFAM" id="SSF51219">
    <property type="entry name" value="TRAP-like"/>
    <property type="match status" value="1"/>
</dbReference>
<evidence type="ECO:0000313" key="2">
    <source>
        <dbReference type="Proteomes" id="UP000050865"/>
    </source>
</evidence>
<comment type="caution">
    <text evidence="1">The sequence shown here is derived from an EMBL/GenBank/DDBJ whole genome shotgun (WGS) entry which is preliminary data.</text>
</comment>
<dbReference type="Pfam" id="PF01987">
    <property type="entry name" value="AIM24"/>
    <property type="match status" value="1"/>
</dbReference>
<dbReference type="EMBL" id="AYZJ01000050">
    <property type="protein sequence ID" value="KRN21483.1"/>
    <property type="molecule type" value="Genomic_DNA"/>
</dbReference>
<sequence>MNYELKGNVPFPIALLHLDRGDSAQIEAGSMIYHNDGVTLEGHMNSNGKSGLGGMLSALGRSMTSGESFFITTATAQASGAELAIAPGNPGVIQELTLDGTHQWRLNTGAFLAMDTTAGYSMIRQKAGRALLGGTGGFFIMETTGTGTMLVSAYGDLLPVDLDGSHDYVIDNNHVVAWESSLDYSIEIASGTFGFTTGEGLVNHFTGRGRVYLQTRNVEALANLVKPYLPDKSSN</sequence>
<dbReference type="STRING" id="1423730.FC75_GL002285"/>
<dbReference type="InterPro" id="IPR002838">
    <property type="entry name" value="AIM24"/>
</dbReference>
<keyword evidence="2" id="KW-1185">Reference proteome</keyword>